<gene>
    <name evidence="2" type="ORF">GCM10007854_07770</name>
</gene>
<keyword evidence="3" id="KW-1185">Reference proteome</keyword>
<dbReference type="RefSeq" id="WP_284369832.1">
    <property type="nucleotide sequence ID" value="NZ_BSNJ01000002.1"/>
</dbReference>
<comment type="caution">
    <text evidence="2">The sequence shown here is derived from an EMBL/GenBank/DDBJ whole genome shotgun (WGS) entry which is preliminary data.</text>
</comment>
<proteinExistence type="predicted"/>
<feature type="chain" id="PRO_5045084105" description="UrcA family protein" evidence="1">
    <location>
        <begin position="24"/>
        <end position="116"/>
    </location>
</feature>
<evidence type="ECO:0008006" key="4">
    <source>
        <dbReference type="Google" id="ProtNLM"/>
    </source>
</evidence>
<feature type="signal peptide" evidence="1">
    <location>
        <begin position="1"/>
        <end position="23"/>
    </location>
</feature>
<keyword evidence="1" id="KW-0732">Signal</keyword>
<organism evidence="2 3">
    <name type="scientific">Algimonas porphyrae</name>
    <dbReference type="NCBI Taxonomy" id="1128113"/>
    <lineage>
        <taxon>Bacteria</taxon>
        <taxon>Pseudomonadati</taxon>
        <taxon>Pseudomonadota</taxon>
        <taxon>Alphaproteobacteria</taxon>
        <taxon>Maricaulales</taxon>
        <taxon>Robiginitomaculaceae</taxon>
        <taxon>Algimonas</taxon>
    </lineage>
</organism>
<dbReference type="EMBL" id="BSNJ01000002">
    <property type="protein sequence ID" value="GLQ19822.1"/>
    <property type="molecule type" value="Genomic_DNA"/>
</dbReference>
<evidence type="ECO:0000313" key="3">
    <source>
        <dbReference type="Proteomes" id="UP001161390"/>
    </source>
</evidence>
<reference evidence="2" key="2">
    <citation type="submission" date="2023-01" db="EMBL/GenBank/DDBJ databases">
        <title>Draft genome sequence of Algimonas porphyrae strain NBRC 108216.</title>
        <authorList>
            <person name="Sun Q."/>
            <person name="Mori K."/>
        </authorList>
    </citation>
    <scope>NUCLEOTIDE SEQUENCE</scope>
    <source>
        <strain evidence="2">NBRC 108216</strain>
    </source>
</reference>
<reference evidence="2" key="1">
    <citation type="journal article" date="2014" name="Int. J. Syst. Evol. Microbiol.">
        <title>Complete genome of a new Firmicutes species belonging to the dominant human colonic microbiota ('Ruminococcus bicirculans') reveals two chromosomes and a selective capacity to utilize plant glucans.</title>
        <authorList>
            <consortium name="NISC Comparative Sequencing Program"/>
            <person name="Wegmann U."/>
            <person name="Louis P."/>
            <person name="Goesmann A."/>
            <person name="Henrissat B."/>
            <person name="Duncan S.H."/>
            <person name="Flint H.J."/>
        </authorList>
    </citation>
    <scope>NUCLEOTIDE SEQUENCE</scope>
    <source>
        <strain evidence="2">NBRC 108216</strain>
    </source>
</reference>
<dbReference type="Proteomes" id="UP001161390">
    <property type="component" value="Unassembled WGS sequence"/>
</dbReference>
<sequence>MTKTLATLIALTTIAASTAPALANNAPTPTFDAAIQFDASAPVDVIYTSIKKQSRSICKGQLRTVKSMSIRSAYLKTCTSELMASAIDRIEMVELQRYFAEKHNKPVTKKFAQLTR</sequence>
<name>A0ABQ5V0Q6_9PROT</name>
<evidence type="ECO:0000256" key="1">
    <source>
        <dbReference type="SAM" id="SignalP"/>
    </source>
</evidence>
<evidence type="ECO:0000313" key="2">
    <source>
        <dbReference type="EMBL" id="GLQ19822.1"/>
    </source>
</evidence>
<accession>A0ABQ5V0Q6</accession>
<protein>
    <recommendedName>
        <fullName evidence="4">UrcA family protein</fullName>
    </recommendedName>
</protein>